<keyword evidence="2" id="KW-1185">Reference proteome</keyword>
<proteinExistence type="predicted"/>
<evidence type="ECO:0000313" key="1">
    <source>
        <dbReference type="EMBL" id="KAI0033989.1"/>
    </source>
</evidence>
<protein>
    <submittedName>
        <fullName evidence="1">Uncharacterized protein</fullName>
    </submittedName>
</protein>
<reference evidence="1" key="1">
    <citation type="submission" date="2021-02" db="EMBL/GenBank/DDBJ databases">
        <authorList>
            <consortium name="DOE Joint Genome Institute"/>
            <person name="Ahrendt S."/>
            <person name="Looney B.P."/>
            <person name="Miyauchi S."/>
            <person name="Morin E."/>
            <person name="Drula E."/>
            <person name="Courty P.E."/>
            <person name="Chicoki N."/>
            <person name="Fauchery L."/>
            <person name="Kohler A."/>
            <person name="Kuo A."/>
            <person name="Labutti K."/>
            <person name="Pangilinan J."/>
            <person name="Lipzen A."/>
            <person name="Riley R."/>
            <person name="Andreopoulos W."/>
            <person name="He G."/>
            <person name="Johnson J."/>
            <person name="Barry K.W."/>
            <person name="Grigoriev I.V."/>
            <person name="Nagy L."/>
            <person name="Hibbett D."/>
            <person name="Henrissat B."/>
            <person name="Matheny P.B."/>
            <person name="Labbe J."/>
            <person name="Martin F."/>
        </authorList>
    </citation>
    <scope>NUCLEOTIDE SEQUENCE</scope>
    <source>
        <strain evidence="1">EC-137</strain>
    </source>
</reference>
<gene>
    <name evidence="1" type="ORF">K488DRAFT_84430</name>
</gene>
<accession>A0ACB8QQD1</accession>
<organism evidence="1 2">
    <name type="scientific">Vararia minispora EC-137</name>
    <dbReference type="NCBI Taxonomy" id="1314806"/>
    <lineage>
        <taxon>Eukaryota</taxon>
        <taxon>Fungi</taxon>
        <taxon>Dikarya</taxon>
        <taxon>Basidiomycota</taxon>
        <taxon>Agaricomycotina</taxon>
        <taxon>Agaricomycetes</taxon>
        <taxon>Russulales</taxon>
        <taxon>Lachnocladiaceae</taxon>
        <taxon>Vararia</taxon>
    </lineage>
</organism>
<evidence type="ECO:0000313" key="2">
    <source>
        <dbReference type="Proteomes" id="UP000814128"/>
    </source>
</evidence>
<dbReference type="Proteomes" id="UP000814128">
    <property type="component" value="Unassembled WGS sequence"/>
</dbReference>
<reference evidence="1" key="2">
    <citation type="journal article" date="2022" name="New Phytol.">
        <title>Evolutionary transition to the ectomycorrhizal habit in the genomes of a hyperdiverse lineage of mushroom-forming fungi.</title>
        <authorList>
            <person name="Looney B."/>
            <person name="Miyauchi S."/>
            <person name="Morin E."/>
            <person name="Drula E."/>
            <person name="Courty P.E."/>
            <person name="Kohler A."/>
            <person name="Kuo A."/>
            <person name="LaButti K."/>
            <person name="Pangilinan J."/>
            <person name="Lipzen A."/>
            <person name="Riley R."/>
            <person name="Andreopoulos W."/>
            <person name="He G."/>
            <person name="Johnson J."/>
            <person name="Nolan M."/>
            <person name="Tritt A."/>
            <person name="Barry K.W."/>
            <person name="Grigoriev I.V."/>
            <person name="Nagy L.G."/>
            <person name="Hibbett D."/>
            <person name="Henrissat B."/>
            <person name="Matheny P.B."/>
            <person name="Labbe J."/>
            <person name="Martin F.M."/>
        </authorList>
    </citation>
    <scope>NUCLEOTIDE SEQUENCE</scope>
    <source>
        <strain evidence="1">EC-137</strain>
    </source>
</reference>
<sequence>MAGFIIDYEHDSEEVITLKKHILNQDNKCSRFEDLLYKSHESHEDTKRSLTETIQKLRAEADNAVDLSSKLEACLEELNSERVRRQNFETSIQNSNAQLKAGDSARRELQATLETVSAREQNTTRALAEMQREKAALELRLRDLETNLQQVVSATTPSRSGRGGRPRASSLSSIHISSLERDLAEARTMVNQLQVQLQHAGEQAAAARAAAVRAENEVMALERRLKAQVQALQDQLEERDDELAYLHSQQGGGSLVREREEELMQRIEEEERKVATLQKLVQDTRRMEQLQESLTKTEKRLKEEIAKVKGVEDRNTTLLEGHEKTKRELDGAQSRLERLEDTLRSRDAQMALISQRERDLHLQLNKLEAENVSLRERRELGSPPPDEAERAGMVEGLLSSITRLRADRDGLRRDLQFSQAEAKFTVQSLEKKVAELSTAPSAQSTISRLSRLSHASLIAISHISSSHDDTLRELQWLRDRFGSEQQHADDEVAELESSLSAVRTELESRSSELAESTNQRVELNTIVDQLKSQINDLTDTSLRSRADATRMQSAFEQNEAQISELLRSLQAVEAERDSLSSQVLAVQHELAQAQAQVIESEARYVDLQAKQLSSLPSDGLVRAFQEQIQEYKDRVKRRNEQIGEHQHDIKRLEANQRLQEERLTELNNDLDIAMSEKEAMIEDCAEAREARDMAVRRAEELEDRLEGLEYATQTLEAQHLDQTSSLISVWASAVSKTRLLAGRFNAVLHDTSARHCTTLRQLQDAEEQRSLTASVSDERAAQLASMRKELESISGDFEQATVAFSLSQSNLNRVEQLLTSERGERTALEAQIQVLENQLSARVSDISKLQSQLDGMHEEAELHNLTSQTTHDAKVGELEGEIQRVTQAISELKIAEASLRDQLEASELKHHEAAEREANASRRLVEEMETMRKDHATELESALVRLEAVTKELEDAQSTYTTKLVHLRATIDELSTAKTSLEEEVRLTFAQLKDSGKTVDDLVKLRATHAQELGTLRGELAQSHQELKDSHATQESMSVSHLQELEELSVAKSALEARVAELEASIEVLESSIEGAKVAHAAELATAARFEADAQAHRDELARVRSQHEEELQLMCKTQERSACRLEEMQARLNELQDSLEAAQASVQEAEVNLASGSKDRAALETRNLSLQTDVHNLLLSKESMEKEMSDCERRLEQSRAEVKKAQEQLAHQAGQTSTVRVQLDLQAAQHRKDVEDLRKQIAVLESRSSQDDTIRELQEQLKEMDVLMSQKNEEIEGNDDIRIALMKEKKKLVAKVDSLTRRVQSLQTKLAAAKEAAAATPTAAPSPHAAPLAPAHPSVASGSRPAPVTAHPWHNSTPPVPLAPPAEIPPVPALPAGTPPSPSRRRMASGPPSMSRGKTPEPHLPAVFRRAQTPEAPRPAPALELRDRMPTTSMLGQKRAAPDDLEDHRVAQGFTSEGTLDQERGVGQSTPRARKSLRSGFTPVRNTTARPMTTIGSTSPVRGGGRTGGPLIADVTNSPRGSTAHVRASSEAAPVTKRGGWTNKLKSNNPANRTVSSMRSLFERGS</sequence>
<comment type="caution">
    <text evidence="1">The sequence shown here is derived from an EMBL/GenBank/DDBJ whole genome shotgun (WGS) entry which is preliminary data.</text>
</comment>
<dbReference type="EMBL" id="MU273508">
    <property type="protein sequence ID" value="KAI0033989.1"/>
    <property type="molecule type" value="Genomic_DNA"/>
</dbReference>
<name>A0ACB8QQD1_9AGAM</name>